<comment type="caution">
    <text evidence="4">The sequence shown here is derived from an EMBL/GenBank/DDBJ whole genome shotgun (WGS) entry which is preliminary data.</text>
</comment>
<evidence type="ECO:0000256" key="1">
    <source>
        <dbReference type="ARBA" id="ARBA00022729"/>
    </source>
</evidence>
<feature type="domain" description="ASPIC/UnbV" evidence="3">
    <location>
        <begin position="430"/>
        <end position="497"/>
    </location>
</feature>
<dbReference type="PANTHER" id="PTHR16026:SF0">
    <property type="entry name" value="CARTILAGE ACIDIC PROTEIN 1"/>
    <property type="match status" value="1"/>
</dbReference>
<proteinExistence type="predicted"/>
<dbReference type="InterPro" id="IPR011519">
    <property type="entry name" value="UnbV_ASPIC"/>
</dbReference>
<feature type="chain" id="PRO_5016122869" description="ASPIC/UnbV domain-containing protein" evidence="2">
    <location>
        <begin position="22"/>
        <end position="504"/>
    </location>
</feature>
<reference evidence="4 5" key="1">
    <citation type="journal article" date="2018" name="Mol. Biol. Evol.">
        <title>Analysis of the draft genome of the red seaweed Gracilariopsis chorda provides insights into genome size evolution in Rhodophyta.</title>
        <authorList>
            <person name="Lee J."/>
            <person name="Yang E.C."/>
            <person name="Graf L."/>
            <person name="Yang J.H."/>
            <person name="Qiu H."/>
            <person name="Zel Zion U."/>
            <person name="Chan C.X."/>
            <person name="Stephens T.G."/>
            <person name="Weber A.P.M."/>
            <person name="Boo G.H."/>
            <person name="Boo S.M."/>
            <person name="Kim K.M."/>
            <person name="Shin Y."/>
            <person name="Jung M."/>
            <person name="Lee S.J."/>
            <person name="Yim H.S."/>
            <person name="Lee J.H."/>
            <person name="Bhattacharya D."/>
            <person name="Yoon H.S."/>
        </authorList>
    </citation>
    <scope>NUCLEOTIDE SEQUENCE [LARGE SCALE GENOMIC DNA]</scope>
    <source>
        <strain evidence="4 5">SKKU-2015</strain>
        <tissue evidence="4">Whole body</tissue>
    </source>
</reference>
<protein>
    <recommendedName>
        <fullName evidence="3">ASPIC/UnbV domain-containing protein</fullName>
    </recommendedName>
</protein>
<dbReference type="Gene3D" id="2.130.10.130">
    <property type="entry name" value="Integrin alpha, N-terminal"/>
    <property type="match status" value="1"/>
</dbReference>
<evidence type="ECO:0000313" key="4">
    <source>
        <dbReference type="EMBL" id="PXF44320.1"/>
    </source>
</evidence>
<keyword evidence="1 2" id="KW-0732">Signal</keyword>
<sequence length="504" mass="55568">MGTLHRCFTFALVLVVHVAFAQFIPSFTDVSQAAGLPNNPRKKYASPAVADLDRDGHPDLLFCNHDNYFAELFFNNGDGTFTKSRWQSWRDNHGIVPVPVSIYTKNMRFTISPGGNFGMNPSRPQMYEVSPHRSVNNITFAVDDAGGSGRTAIFLDMAFTHTGFPDVIFMNAPPADGGRSHFGYENRFGRYELRRLEGFEDDDNWYGSAIDVDNDRVMEIVTHYYMLTAYRMAGPFKFVDATSQIFPAGLGRMGVVAVAEIDYDNDGDFDLYVARTKSSDLKWVYGDTFYDYLLENVGGRFVDVTAKAGIPRGTLARGVTVGDFNNDGWMDVFVTQYRSADIMLLNTGDGTFRRVDGLISRPDNVRGDNAVAFDYDGDGRLDLISSQGDYHTEGVPGNFKLFRNVMTLTSKRNYLRVRVGNAPDGVATALHAVVTVTVNNNTPKMIQRVGSPGAAISRSYIETLHFGLGPHSKAAEVSVKYTNGYTVSTSNVAAASTVVLGNVL</sequence>
<dbReference type="InterPro" id="IPR028994">
    <property type="entry name" value="Integrin_alpha_N"/>
</dbReference>
<name>A0A2V3IT79_9FLOR</name>
<dbReference type="Proteomes" id="UP000247409">
    <property type="component" value="Unassembled WGS sequence"/>
</dbReference>
<dbReference type="InterPro" id="IPR013517">
    <property type="entry name" value="FG-GAP"/>
</dbReference>
<dbReference type="AlphaFoldDB" id="A0A2V3IT79"/>
<dbReference type="PANTHER" id="PTHR16026">
    <property type="entry name" value="CARTILAGE ACIDIC PROTEIN 1"/>
    <property type="match status" value="1"/>
</dbReference>
<dbReference type="EMBL" id="NBIV01000095">
    <property type="protein sequence ID" value="PXF44320.1"/>
    <property type="molecule type" value="Genomic_DNA"/>
</dbReference>
<feature type="signal peptide" evidence="2">
    <location>
        <begin position="1"/>
        <end position="21"/>
    </location>
</feature>
<dbReference type="InterPro" id="IPR027039">
    <property type="entry name" value="Crtac1"/>
</dbReference>
<evidence type="ECO:0000313" key="5">
    <source>
        <dbReference type="Proteomes" id="UP000247409"/>
    </source>
</evidence>
<gene>
    <name evidence="4" type="ORF">BWQ96_05947</name>
</gene>
<dbReference type="OrthoDB" id="10051983at2759"/>
<dbReference type="SUPFAM" id="SSF69318">
    <property type="entry name" value="Integrin alpha N-terminal domain"/>
    <property type="match status" value="1"/>
</dbReference>
<dbReference type="Pfam" id="PF13517">
    <property type="entry name" value="FG-GAP_3"/>
    <property type="match status" value="2"/>
</dbReference>
<accession>A0A2V3IT79</accession>
<keyword evidence="5" id="KW-1185">Reference proteome</keyword>
<organism evidence="4 5">
    <name type="scientific">Gracilariopsis chorda</name>
    <dbReference type="NCBI Taxonomy" id="448386"/>
    <lineage>
        <taxon>Eukaryota</taxon>
        <taxon>Rhodophyta</taxon>
        <taxon>Florideophyceae</taxon>
        <taxon>Rhodymeniophycidae</taxon>
        <taxon>Gracilariales</taxon>
        <taxon>Gracilariaceae</taxon>
        <taxon>Gracilariopsis</taxon>
    </lineage>
</organism>
<dbReference type="Pfam" id="PF07593">
    <property type="entry name" value="UnbV_ASPIC"/>
    <property type="match status" value="1"/>
</dbReference>
<evidence type="ECO:0000256" key="2">
    <source>
        <dbReference type="SAM" id="SignalP"/>
    </source>
</evidence>
<evidence type="ECO:0000259" key="3">
    <source>
        <dbReference type="Pfam" id="PF07593"/>
    </source>
</evidence>